<dbReference type="InterPro" id="IPR002762">
    <property type="entry name" value="CbiX-like"/>
</dbReference>
<feature type="region of interest" description="Disordered" evidence="5">
    <location>
        <begin position="119"/>
        <end position="140"/>
    </location>
</feature>
<dbReference type="Gene3D" id="3.40.50.1400">
    <property type="match status" value="4"/>
</dbReference>
<keyword evidence="3" id="KW-0677">Repeat</keyword>
<accession>C8W167</accession>
<dbReference type="eggNOG" id="COG2138">
    <property type="taxonomic scope" value="Bacteria"/>
</dbReference>
<dbReference type="RefSeq" id="WP_015758157.1">
    <property type="nucleotide sequence ID" value="NC_013216.1"/>
</dbReference>
<dbReference type="STRING" id="485916.Dtox_2681"/>
<evidence type="ECO:0000313" key="7">
    <source>
        <dbReference type="EMBL" id="ACV63463.1"/>
    </source>
</evidence>
<organism evidence="7 8">
    <name type="scientific">Desulfofarcimen acetoxidans (strain ATCC 49208 / DSM 771 / KCTC 5769 / VKM B-1644 / 5575)</name>
    <name type="common">Desulfotomaculum acetoxidans</name>
    <dbReference type="NCBI Taxonomy" id="485916"/>
    <lineage>
        <taxon>Bacteria</taxon>
        <taxon>Bacillati</taxon>
        <taxon>Bacillota</taxon>
        <taxon>Clostridia</taxon>
        <taxon>Eubacteriales</taxon>
        <taxon>Peptococcaceae</taxon>
        <taxon>Desulfofarcimen</taxon>
    </lineage>
</organism>
<feature type="domain" description="SLH" evidence="6">
    <location>
        <begin position="1089"/>
        <end position="1149"/>
    </location>
</feature>
<evidence type="ECO:0000256" key="4">
    <source>
        <dbReference type="ARBA" id="ARBA00023239"/>
    </source>
</evidence>
<keyword evidence="1" id="KW-0479">Metal-binding</keyword>
<keyword evidence="8" id="KW-1185">Reference proteome</keyword>
<evidence type="ECO:0000313" key="8">
    <source>
        <dbReference type="Proteomes" id="UP000002217"/>
    </source>
</evidence>
<dbReference type="CDD" id="cd03416">
    <property type="entry name" value="CbiX_SirB_N"/>
    <property type="match status" value="3"/>
</dbReference>
<dbReference type="Pfam" id="PF13205">
    <property type="entry name" value="Big_5"/>
    <property type="match status" value="1"/>
</dbReference>
<reference evidence="7 8" key="1">
    <citation type="journal article" date="2009" name="Stand. Genomic Sci.">
        <title>Complete genome sequence of Desulfotomaculum acetoxidans type strain (5575).</title>
        <authorList>
            <person name="Spring S."/>
            <person name="Lapidus A."/>
            <person name="Schroder M."/>
            <person name="Gleim D."/>
            <person name="Sims D."/>
            <person name="Meincke L."/>
            <person name="Glavina Del Rio T."/>
            <person name="Tice H."/>
            <person name="Copeland A."/>
            <person name="Cheng J.F."/>
            <person name="Lucas S."/>
            <person name="Chen F."/>
            <person name="Nolan M."/>
            <person name="Bruce D."/>
            <person name="Goodwin L."/>
            <person name="Pitluck S."/>
            <person name="Ivanova N."/>
            <person name="Mavromatis K."/>
            <person name="Mikhailova N."/>
            <person name="Pati A."/>
            <person name="Chen A."/>
            <person name="Palaniappan K."/>
            <person name="Land M."/>
            <person name="Hauser L."/>
            <person name="Chang Y.J."/>
            <person name="Jeffries C.D."/>
            <person name="Chain P."/>
            <person name="Saunders E."/>
            <person name="Brettin T."/>
            <person name="Detter J.C."/>
            <person name="Goker M."/>
            <person name="Bristow J."/>
            <person name="Eisen J.A."/>
            <person name="Markowitz V."/>
            <person name="Hugenholtz P."/>
            <person name="Kyrpides N.C."/>
            <person name="Klenk H.P."/>
            <person name="Han C."/>
        </authorList>
    </citation>
    <scope>NUCLEOTIDE SEQUENCE [LARGE SCALE GENOMIC DNA]</scope>
    <source>
        <strain evidence="8">ATCC 49208 / DSM 771 / VKM B-1644</strain>
    </source>
</reference>
<gene>
    <name evidence="7" type="ordered locus">Dtox_2681</name>
</gene>
<feature type="domain" description="SLH" evidence="6">
    <location>
        <begin position="1025"/>
        <end position="1088"/>
    </location>
</feature>
<name>C8W167_DESAS</name>
<dbReference type="PANTHER" id="PTHR33542:SF3">
    <property type="entry name" value="SIROHYDROCHLORIN FERROCHELATASE, CHLOROPLASTIC"/>
    <property type="match status" value="1"/>
</dbReference>
<dbReference type="Pfam" id="PF00395">
    <property type="entry name" value="SLH"/>
    <property type="match status" value="3"/>
</dbReference>
<dbReference type="OrthoDB" id="1489951at2"/>
<dbReference type="SUPFAM" id="SSF53800">
    <property type="entry name" value="Chelatase"/>
    <property type="match status" value="2"/>
</dbReference>
<dbReference type="InterPro" id="IPR001119">
    <property type="entry name" value="SLH_dom"/>
</dbReference>
<evidence type="ECO:0000256" key="1">
    <source>
        <dbReference type="ARBA" id="ARBA00022723"/>
    </source>
</evidence>
<sequence>MFRSGIKGLAVILLLLLDMFYVVPFCGAAEENIGVLVVAHGSDEASWNATVQQAVAEIALPYPVELGFLEFTEPDIHAAVEALEARGVDKIIAVPLFISSYSNHIEEIKYVLGLRPDLPEAEEPAGGHPGGGGDGIEEEDLTPVDTGAEIVLTPALDDHVMVAGILADRLKTISQNPSEEIAVLVGHGPDTGEGRQKWQETFESLAGRLKALLNLKDAGYGFALMGEPSVRDSVYKAVYQGDVLVVPVMLSEGYFTDTVIPHTLLTDLDYRYPDAGNRALMPHSNIARFIELRVNDVVLPPLEIKKEGDLSPVNYTDVALEEDGKFCVCGSFAFRAMQAALAELWPGEIPEQDRIYVQGPYSDGVEAALERITGSGHFSLEDREQNTGFYNFKVTDKLNRKAVNITVKPEVYPENFFELKKKVKEGTAISEEKQEFQAKRVQLVEKLRWDSLEQLFTLETVQSGSTGILVLAHGSGQDSWNQPVIDAVQNVKSPFPVEAGFLESVPGKDIPTAIRKLEAQGVERIIAVPIFVASASGHIEEIKYMLGLPSSITPEEAVAEGLEPIQHSAVIELTPALDDHILVAGILNDRIASVSQQAAQEVVVLAAHGTSSTEELAVWKHNLTSLGQKLKEKHGFLDVDYGFAAVGEPGLRAVVEDRQTAHPGASLIVMPVMLSEGTLTSNKIPSVLAGLEYIYPTAGQRSLLPHNNISHLISARANDAVLGSLQVKQGDNLLSISYSDVGIEEDGKVCVCGSFAFRAMQVAFDQLWANEVPRQEYIKVIAYNPSDGTEYTLKMIAGVGNYSFDETINDSIYTTPDLYTYRVTNKSTGRSIVIKPGPEVFPEDFFSLKAKVVNGTATAEEKQGFQSLRSQVEEKLRWQTADKILTCLLVSETGSGGGGGGGSSSSRPEVDVYVPAKDAADIAPDVEVSVTFDVTVEAVSDTSLDGITLKDAAGNKVGGVKATLSGKKLSLSHDAFDPGVNYMVNIPSGAVKRQGSSSSAYYNREIQWSFTTGKQSVPVEEADHPKMPYPDVPAGHWAAGDIAKLYREGIMKGYPDGSFKPENNITRAEFTVLLVKAMGWQPSSTGLDFADSGVIPPWAGGSIAAAVENGALSGYEDGTFQADRLINRAEIAVIIVRAMGKQIDTLRPEALTFSDAGAVADWARGYVAEAVEQGIIKGKPGNLFAPGDSATRAEAAAMVARMMENMGK</sequence>
<dbReference type="GO" id="GO:0016829">
    <property type="term" value="F:lyase activity"/>
    <property type="evidence" value="ECO:0007669"/>
    <property type="project" value="UniProtKB-KW"/>
</dbReference>
<protein>
    <submittedName>
        <fullName evidence="7">S-layer domain protein</fullName>
    </submittedName>
</protein>
<keyword evidence="4" id="KW-0456">Lyase</keyword>
<dbReference type="PROSITE" id="PS51272">
    <property type="entry name" value="SLH"/>
    <property type="match status" value="3"/>
</dbReference>
<dbReference type="AlphaFoldDB" id="C8W167"/>
<evidence type="ECO:0000259" key="6">
    <source>
        <dbReference type="PROSITE" id="PS51272"/>
    </source>
</evidence>
<feature type="domain" description="SLH" evidence="6">
    <location>
        <begin position="1150"/>
        <end position="1208"/>
    </location>
</feature>
<dbReference type="Pfam" id="PF01903">
    <property type="entry name" value="CbiX"/>
    <property type="match status" value="4"/>
</dbReference>
<dbReference type="InterPro" id="IPR032812">
    <property type="entry name" value="SbsA_Ig"/>
</dbReference>
<dbReference type="Proteomes" id="UP000002217">
    <property type="component" value="Chromosome"/>
</dbReference>
<evidence type="ECO:0000256" key="2">
    <source>
        <dbReference type="ARBA" id="ARBA00022729"/>
    </source>
</evidence>
<dbReference type="PANTHER" id="PTHR33542">
    <property type="entry name" value="SIROHYDROCHLORIN FERROCHELATASE, CHLOROPLASTIC"/>
    <property type="match status" value="1"/>
</dbReference>
<keyword evidence="2" id="KW-0732">Signal</keyword>
<dbReference type="GO" id="GO:0046872">
    <property type="term" value="F:metal ion binding"/>
    <property type="evidence" value="ECO:0007669"/>
    <property type="project" value="UniProtKB-KW"/>
</dbReference>
<dbReference type="eggNOG" id="COG5184">
    <property type="taxonomic scope" value="Bacteria"/>
</dbReference>
<dbReference type="HOGENOM" id="CLU_269987_0_0_9"/>
<dbReference type="KEGG" id="dae:Dtox_2681"/>
<dbReference type="EMBL" id="CP001720">
    <property type="protein sequence ID" value="ACV63463.1"/>
    <property type="molecule type" value="Genomic_DNA"/>
</dbReference>
<evidence type="ECO:0000256" key="3">
    <source>
        <dbReference type="ARBA" id="ARBA00022737"/>
    </source>
</evidence>
<dbReference type="InterPro" id="IPR050963">
    <property type="entry name" value="Sirohydro_Cobaltochel/CbiX"/>
</dbReference>
<proteinExistence type="predicted"/>
<evidence type="ECO:0000256" key="5">
    <source>
        <dbReference type="SAM" id="MobiDB-lite"/>
    </source>
</evidence>